<sequence>MNRVNRNVAGYLLLLLIAVGWPPIYSLYIHPHLQQRIDSRNVSTDELMNLLHAKRYTIEIPPELDGQVLTFDVTVDGETTQGGGTTVEGGSTVVLLLRRDQKSRTIEYCWSAGSTLARGVLDDPLSDAGVSSWRNEGPIKPGDWLLRGGKERVNVFPATEPAEFELRLAFQSVSAVCSRGNETQRPLVRFSRSYGRVARIF</sequence>
<dbReference type="RefSeq" id="WP_007333141.1">
    <property type="nucleotide sequence ID" value="NZ_AMCW01000100.1"/>
</dbReference>
<accession>K5D3S9</accession>
<evidence type="ECO:0000313" key="1">
    <source>
        <dbReference type="EMBL" id="EKK01262.1"/>
    </source>
</evidence>
<evidence type="ECO:0000313" key="2">
    <source>
        <dbReference type="Proteomes" id="UP000007993"/>
    </source>
</evidence>
<organism evidence="1 2">
    <name type="scientific">Rhodopirellula baltica SH28</name>
    <dbReference type="NCBI Taxonomy" id="993517"/>
    <lineage>
        <taxon>Bacteria</taxon>
        <taxon>Pseudomonadati</taxon>
        <taxon>Planctomycetota</taxon>
        <taxon>Planctomycetia</taxon>
        <taxon>Pirellulales</taxon>
        <taxon>Pirellulaceae</taxon>
        <taxon>Rhodopirellula</taxon>
    </lineage>
</organism>
<reference evidence="1 2" key="1">
    <citation type="journal article" date="2013" name="Mar. Genomics">
        <title>Expression of sulfatases in Rhodopirellula baltica and the diversity of sulfatases in the genus Rhodopirellula.</title>
        <authorList>
            <person name="Wegner C.E."/>
            <person name="Richter-Heitmann T."/>
            <person name="Klindworth A."/>
            <person name="Klockow C."/>
            <person name="Richter M."/>
            <person name="Achstetter T."/>
            <person name="Glockner F.O."/>
            <person name="Harder J."/>
        </authorList>
    </citation>
    <scope>NUCLEOTIDE SEQUENCE [LARGE SCALE GENOMIC DNA]</scope>
    <source>
        <strain evidence="1 2">SH28</strain>
    </source>
</reference>
<proteinExistence type="predicted"/>
<protein>
    <submittedName>
        <fullName evidence="1">Uncharacterized protein</fullName>
    </submittedName>
</protein>
<name>K5D3S9_RHOBT</name>
<comment type="caution">
    <text evidence="1">The sequence shown here is derived from an EMBL/GenBank/DDBJ whole genome shotgun (WGS) entry which is preliminary data.</text>
</comment>
<dbReference type="AlphaFoldDB" id="K5D3S9"/>
<dbReference type="Proteomes" id="UP000007993">
    <property type="component" value="Unassembled WGS sequence"/>
</dbReference>
<gene>
    <name evidence="1" type="ORF">RBSH_03501</name>
</gene>
<dbReference type="PATRIC" id="fig|993517.3.peg.3793"/>
<dbReference type="EMBL" id="AMCW01000100">
    <property type="protein sequence ID" value="EKK01262.1"/>
    <property type="molecule type" value="Genomic_DNA"/>
</dbReference>